<dbReference type="InterPro" id="IPR007577">
    <property type="entry name" value="GlycoTrfase_DXD_sugar-bd_CS"/>
</dbReference>
<dbReference type="GO" id="GO:0000009">
    <property type="term" value="F:alpha-1,6-mannosyltransferase activity"/>
    <property type="evidence" value="ECO:0007669"/>
    <property type="project" value="InterPro"/>
</dbReference>
<dbReference type="Proteomes" id="UP000027583">
    <property type="component" value="Unassembled WGS sequence"/>
</dbReference>
<evidence type="ECO:0000313" key="2">
    <source>
        <dbReference type="EMBL" id="CDG38258.1"/>
    </source>
</evidence>
<feature type="region of interest" description="Disordered" evidence="1">
    <location>
        <begin position="25"/>
        <end position="46"/>
    </location>
</feature>
<dbReference type="PANTHER" id="PTHR31834">
    <property type="entry name" value="INITIATION-SPECIFIC ALPHA-1,6-MANNOSYLTRANSFERASE"/>
    <property type="match status" value="1"/>
</dbReference>
<reference evidence="2 3" key="1">
    <citation type="journal article" date="2014" name="Genome Biol. Evol.">
        <title>Acetic acid bacteria genomes reveal functional traits for adaptation to life in insect guts.</title>
        <authorList>
            <person name="Chouaia B."/>
            <person name="Gaiarsa S."/>
            <person name="Crotti E."/>
            <person name="Comandatore F."/>
            <person name="Degli Esposti M."/>
            <person name="Ricci I."/>
            <person name="Alma A."/>
            <person name="Favia G."/>
            <person name="Bandi C."/>
            <person name="Daffonchio D."/>
        </authorList>
    </citation>
    <scope>NUCLEOTIDE SEQUENCE [LARGE SCALE GENOMIC DNA]</scope>
    <source>
        <strain evidence="2 3">SF2.1</strain>
    </source>
</reference>
<dbReference type="InterPro" id="IPR029044">
    <property type="entry name" value="Nucleotide-diphossugar_trans"/>
</dbReference>
<dbReference type="EMBL" id="CBLX010000003">
    <property type="protein sequence ID" value="CDG38258.1"/>
    <property type="molecule type" value="Genomic_DNA"/>
</dbReference>
<evidence type="ECO:0000313" key="3">
    <source>
        <dbReference type="Proteomes" id="UP000027583"/>
    </source>
</evidence>
<dbReference type="AlphaFoldDB" id="A0A060QC62"/>
<dbReference type="InterPro" id="IPR039367">
    <property type="entry name" value="Och1-like"/>
</dbReference>
<comment type="caution">
    <text evidence="2">The sequence shown here is derived from an EMBL/GenBank/DDBJ whole genome shotgun (WGS) entry which is preliminary data.</text>
</comment>
<evidence type="ECO:0000256" key="1">
    <source>
        <dbReference type="SAM" id="MobiDB-lite"/>
    </source>
</evidence>
<dbReference type="RefSeq" id="WP_051757596.1">
    <property type="nucleotide sequence ID" value="NZ_CBLX010000003.1"/>
</dbReference>
<accession>A0A060QC62</accession>
<protein>
    <submittedName>
        <fullName evidence="2">Glycosyltransferase</fullName>
    </submittedName>
</protein>
<proteinExistence type="predicted"/>
<dbReference type="eggNOG" id="COG3774">
    <property type="taxonomic scope" value="Bacteria"/>
</dbReference>
<dbReference type="PANTHER" id="PTHR31834:SF1">
    <property type="entry name" value="INITIATION-SPECIFIC ALPHA-1,6-MANNOSYLTRANSFERASE"/>
    <property type="match status" value="1"/>
</dbReference>
<organism evidence="2 3">
    <name type="scientific">Asaia bogorensis</name>
    <dbReference type="NCBI Taxonomy" id="91915"/>
    <lineage>
        <taxon>Bacteria</taxon>
        <taxon>Pseudomonadati</taxon>
        <taxon>Pseudomonadota</taxon>
        <taxon>Alphaproteobacteria</taxon>
        <taxon>Acetobacterales</taxon>
        <taxon>Acetobacteraceae</taxon>
        <taxon>Asaia</taxon>
    </lineage>
</organism>
<feature type="compositionally biased region" description="Gly residues" evidence="1">
    <location>
        <begin position="27"/>
        <end position="36"/>
    </location>
</feature>
<sequence length="381" mass="42040">MSDTALVTIFGDVLIPNGAETPEMGATGPGTPGMGTNGTTDSLTPNTDSPIRGTVLEDTGQTLLGIDPQRRLLLNAPAGWNLLQTAPAVYQLRDTSGAIWSHAPDGSRDLVMERASWGELVCLSLRRFPVIAPAQISSEPVPRLLHYICNDVATLDPAIAANIERTAQMNSGWSLRLWDEAARFDFISEHYGWEVLKIYLMIGGEYGAAKADFFRYLLIYKLGGVYLDLKSTTSRPLDEMIRADDAYLISQWNMSGSGLHKGWGIGASIAYVQGGEYQQWFLIARPGHPYLRRVIQLVMTKILTYRPEVHGAGAVTTFNITGPHAYTKAIYPIRTAYPHRVFDAESEGLVYSVIEDHRARSGSNYREARTPIVTGNESYRL</sequence>
<dbReference type="SUPFAM" id="SSF53448">
    <property type="entry name" value="Nucleotide-diphospho-sugar transferases"/>
    <property type="match status" value="1"/>
</dbReference>
<dbReference type="Pfam" id="PF04488">
    <property type="entry name" value="Gly_transf_sug"/>
    <property type="match status" value="1"/>
</dbReference>
<dbReference type="GO" id="GO:0006487">
    <property type="term" value="P:protein N-linked glycosylation"/>
    <property type="evidence" value="ECO:0007669"/>
    <property type="project" value="TreeGrafter"/>
</dbReference>
<dbReference type="Gene3D" id="3.90.550.20">
    <property type="match status" value="1"/>
</dbReference>
<reference evidence="2 3" key="2">
    <citation type="journal article" date="2014" name="PLoS ONE">
        <title>Evolution of mitochondria reconstructed from the energy metabolism of living bacteria.</title>
        <authorList>
            <person name="Degli Esposti M."/>
            <person name="Chouaia B."/>
            <person name="Comandatore F."/>
            <person name="Crotti E."/>
            <person name="Sassera D."/>
            <person name="Lievens P.M."/>
            <person name="Daffonchio D."/>
            <person name="Bandi C."/>
        </authorList>
    </citation>
    <scope>NUCLEOTIDE SEQUENCE [LARGE SCALE GENOMIC DNA]</scope>
    <source>
        <strain evidence="2 3">SF2.1</strain>
    </source>
</reference>
<gene>
    <name evidence="2" type="ORF">ASAP_0213</name>
</gene>
<name>A0A060QC62_9PROT</name>